<keyword evidence="2" id="KW-1185">Reference proteome</keyword>
<reference evidence="1 2" key="1">
    <citation type="submission" date="2024-03" db="EMBL/GenBank/DDBJ databases">
        <authorList>
            <person name="Martinez-Hernandez J."/>
        </authorList>
    </citation>
    <scope>NUCLEOTIDE SEQUENCE [LARGE SCALE GENOMIC DNA]</scope>
</reference>
<name>A0AAV1Y961_LUPLU</name>
<evidence type="ECO:0000313" key="2">
    <source>
        <dbReference type="Proteomes" id="UP001497480"/>
    </source>
</evidence>
<dbReference type="EMBL" id="CAXHTB010000022">
    <property type="protein sequence ID" value="CAL0329638.1"/>
    <property type="molecule type" value="Genomic_DNA"/>
</dbReference>
<proteinExistence type="predicted"/>
<accession>A0AAV1Y961</accession>
<evidence type="ECO:0000313" key="1">
    <source>
        <dbReference type="EMBL" id="CAL0329638.1"/>
    </source>
</evidence>
<dbReference type="PANTHER" id="PTHR33356">
    <property type="entry name" value="TIP41-LIKE PROTEIN"/>
    <property type="match status" value="1"/>
</dbReference>
<comment type="caution">
    <text evidence="1">The sequence shown here is derived from an EMBL/GenBank/DDBJ whole genome shotgun (WGS) entry which is preliminary data.</text>
</comment>
<organism evidence="1 2">
    <name type="scientific">Lupinus luteus</name>
    <name type="common">European yellow lupine</name>
    <dbReference type="NCBI Taxonomy" id="3873"/>
    <lineage>
        <taxon>Eukaryota</taxon>
        <taxon>Viridiplantae</taxon>
        <taxon>Streptophyta</taxon>
        <taxon>Embryophyta</taxon>
        <taxon>Tracheophyta</taxon>
        <taxon>Spermatophyta</taxon>
        <taxon>Magnoliopsida</taxon>
        <taxon>eudicotyledons</taxon>
        <taxon>Gunneridae</taxon>
        <taxon>Pentapetalae</taxon>
        <taxon>rosids</taxon>
        <taxon>fabids</taxon>
        <taxon>Fabales</taxon>
        <taxon>Fabaceae</taxon>
        <taxon>Papilionoideae</taxon>
        <taxon>50 kb inversion clade</taxon>
        <taxon>genistoids sensu lato</taxon>
        <taxon>core genistoids</taxon>
        <taxon>Genisteae</taxon>
        <taxon>Lupinus</taxon>
    </lineage>
</organism>
<protein>
    <submittedName>
        <fullName evidence="1">Uncharacterized protein</fullName>
    </submittedName>
</protein>
<dbReference type="AlphaFoldDB" id="A0AAV1Y961"/>
<dbReference type="Proteomes" id="UP001497480">
    <property type="component" value="Unassembled WGS sequence"/>
</dbReference>
<dbReference type="PANTHER" id="PTHR33356:SF5">
    <property type="entry name" value="TIP41-LIKE PROTEIN"/>
    <property type="match status" value="1"/>
</dbReference>
<sequence length="274" mass="31241">MAENLDDGEFWLPPHFLTDDYTPMNNNGAKNVDIFNAKNVDVFDAKSFDVLSTLFPSRLSSPVESMVWSSETESSNDEYHMTDFTRCMTQLDLNLFQNSKVLQTNSALGLYTEQHLLTHQQFQMAHQGLEWGGTNTTTQLKGYSGNYQWGQSNQMVANRVRNIDGGMRAVNLVNPSVPMESIGTGVFLPQRVVNRPVKSKKKSASSNAWVRTRVVQAQDSKQLHHRSNEAQYVDYESAFPKLGSNYGISHQKRNKKHKPPRLNHKIQLPQEWTY</sequence>
<gene>
    <name evidence="1" type="ORF">LLUT_LOCUS30698</name>
</gene>